<dbReference type="Gene3D" id="3.40.30.10">
    <property type="entry name" value="Glutaredoxin"/>
    <property type="match status" value="1"/>
</dbReference>
<organism evidence="2">
    <name type="scientific">freshwater metagenome</name>
    <dbReference type="NCBI Taxonomy" id="449393"/>
    <lineage>
        <taxon>unclassified sequences</taxon>
        <taxon>metagenomes</taxon>
        <taxon>ecological metagenomes</taxon>
    </lineage>
</organism>
<sequence>MDSGTAILVLILVASSVFGLNRLRTDGKVILHLPGHYVSPQALGHELGASASFIQFSSPYCQPCKATHSLIDSLIVGLPDVAHIDLQVADHLNMVNTLHIMRTPTTVLVDGKGLIKYRSEGLPRATELQDALNRIISAHS</sequence>
<dbReference type="CDD" id="cd02947">
    <property type="entry name" value="TRX_family"/>
    <property type="match status" value="1"/>
</dbReference>
<evidence type="ECO:0000259" key="1">
    <source>
        <dbReference type="Pfam" id="PF00085"/>
    </source>
</evidence>
<dbReference type="SUPFAM" id="SSF52833">
    <property type="entry name" value="Thioredoxin-like"/>
    <property type="match status" value="1"/>
</dbReference>
<name>A0A6J5Z4Z2_9ZZZZ</name>
<feature type="domain" description="Thioredoxin" evidence="1">
    <location>
        <begin position="52"/>
        <end position="132"/>
    </location>
</feature>
<dbReference type="InterPro" id="IPR036249">
    <property type="entry name" value="Thioredoxin-like_sf"/>
</dbReference>
<reference evidence="2" key="1">
    <citation type="submission" date="2020-05" db="EMBL/GenBank/DDBJ databases">
        <authorList>
            <person name="Chiriac C."/>
            <person name="Salcher M."/>
            <person name="Ghai R."/>
            <person name="Kavagutti S V."/>
        </authorList>
    </citation>
    <scope>NUCLEOTIDE SEQUENCE</scope>
</reference>
<dbReference type="InterPro" id="IPR013766">
    <property type="entry name" value="Thioredoxin_domain"/>
</dbReference>
<dbReference type="EMBL" id="CAESAJ010000040">
    <property type="protein sequence ID" value="CAB4335440.1"/>
    <property type="molecule type" value="Genomic_DNA"/>
</dbReference>
<evidence type="ECO:0000313" key="2">
    <source>
        <dbReference type="EMBL" id="CAB4335440.1"/>
    </source>
</evidence>
<protein>
    <submittedName>
        <fullName evidence="2">Unannotated protein</fullName>
    </submittedName>
</protein>
<dbReference type="Pfam" id="PF00085">
    <property type="entry name" value="Thioredoxin"/>
    <property type="match status" value="1"/>
</dbReference>
<dbReference type="AlphaFoldDB" id="A0A6J5Z4Z2"/>
<proteinExistence type="predicted"/>
<gene>
    <name evidence="2" type="ORF">UFOPK3770_00530</name>
</gene>
<accession>A0A6J5Z4Z2</accession>